<dbReference type="InterPro" id="IPR042211">
    <property type="entry name" value="CRISPR-assoc_Cas1_N"/>
</dbReference>
<dbReference type="InterPro" id="IPR042206">
    <property type="entry name" value="CRISPR-assoc_Cas1_C"/>
</dbReference>
<dbReference type="PANTHER" id="PTHR34353">
    <property type="entry name" value="CRISPR-ASSOCIATED ENDONUCLEASE CAS1 1"/>
    <property type="match status" value="1"/>
</dbReference>
<dbReference type="AlphaFoldDB" id="A0A0K8MJF9"/>
<dbReference type="STRING" id="157463.GCA_001047075_00912"/>
<dbReference type="GO" id="GO:0016787">
    <property type="term" value="F:hydrolase activity"/>
    <property type="evidence" value="ECO:0007669"/>
    <property type="project" value="UniProtKB-KW"/>
</dbReference>
<dbReference type="GO" id="GO:0004520">
    <property type="term" value="F:DNA endonuclease activity"/>
    <property type="evidence" value="ECO:0007669"/>
    <property type="project" value="InterPro"/>
</dbReference>
<keyword evidence="3 10" id="KW-0255">Endonuclease</keyword>
<evidence type="ECO:0000313" key="11">
    <source>
        <dbReference type="EMBL" id="GAO99994.1"/>
    </source>
</evidence>
<evidence type="ECO:0000256" key="4">
    <source>
        <dbReference type="ARBA" id="ARBA00022801"/>
    </source>
</evidence>
<dbReference type="GO" id="GO:0043571">
    <property type="term" value="P:maintenance of CRISPR repeat elements"/>
    <property type="evidence" value="ECO:0007669"/>
    <property type="project" value="UniProtKB-UniRule"/>
</dbReference>
<evidence type="ECO:0000256" key="2">
    <source>
        <dbReference type="ARBA" id="ARBA00022723"/>
    </source>
</evidence>
<dbReference type="PANTHER" id="PTHR34353:SF2">
    <property type="entry name" value="CRISPR-ASSOCIATED ENDONUCLEASE CAS1 1"/>
    <property type="match status" value="1"/>
</dbReference>
<name>A0A0K8MJF9_9LACO</name>
<feature type="binding site" evidence="10">
    <location>
        <position position="147"/>
    </location>
    <ligand>
        <name>Mn(2+)</name>
        <dbReference type="ChEBI" id="CHEBI:29035"/>
    </ligand>
</feature>
<dbReference type="RefSeq" id="WP_061993351.1">
    <property type="nucleotide sequence ID" value="NZ_DF968004.1"/>
</dbReference>
<dbReference type="NCBIfam" id="TIGR00287">
    <property type="entry name" value="cas1"/>
    <property type="match status" value="1"/>
</dbReference>
<dbReference type="GO" id="GO:0051607">
    <property type="term" value="P:defense response to virus"/>
    <property type="evidence" value="ECO:0007669"/>
    <property type="project" value="UniProtKB-UniRule"/>
</dbReference>
<feature type="binding site" evidence="10">
    <location>
        <position position="204"/>
    </location>
    <ligand>
        <name>Mn(2+)</name>
        <dbReference type="ChEBI" id="CHEBI:29035"/>
    </ligand>
</feature>
<dbReference type="EMBL" id="DF968004">
    <property type="protein sequence ID" value="GAO99994.1"/>
    <property type="molecule type" value="Genomic_DNA"/>
</dbReference>
<evidence type="ECO:0000256" key="1">
    <source>
        <dbReference type="ARBA" id="ARBA00022722"/>
    </source>
</evidence>
<dbReference type="Gene3D" id="1.20.120.920">
    <property type="entry name" value="CRISPR-associated endonuclease Cas1, C-terminal domain"/>
    <property type="match status" value="1"/>
</dbReference>
<comment type="similarity">
    <text evidence="10">Belongs to the CRISPR-associated endonuclease Cas1 family.</text>
</comment>
<comment type="subunit">
    <text evidence="9 10">Homodimer, forms a heterotetramer with a Cas2 homodimer.</text>
</comment>
<organism evidence="11 12">
    <name type="scientific">Fructobacillus ficulneus</name>
    <dbReference type="NCBI Taxonomy" id="157463"/>
    <lineage>
        <taxon>Bacteria</taxon>
        <taxon>Bacillati</taxon>
        <taxon>Bacillota</taxon>
        <taxon>Bacilli</taxon>
        <taxon>Lactobacillales</taxon>
        <taxon>Lactobacillaceae</taxon>
        <taxon>Fructobacillus</taxon>
    </lineage>
</organism>
<evidence type="ECO:0000256" key="6">
    <source>
        <dbReference type="ARBA" id="ARBA00023118"/>
    </source>
</evidence>
<dbReference type="InterPro" id="IPR002729">
    <property type="entry name" value="CRISPR-assoc_Cas1"/>
</dbReference>
<dbReference type="OrthoDB" id="9803119at2"/>
<keyword evidence="7 10" id="KW-0238">DNA-binding</keyword>
<dbReference type="HAMAP" id="MF_01470">
    <property type="entry name" value="Cas1"/>
    <property type="match status" value="1"/>
</dbReference>
<feature type="binding site" evidence="10">
    <location>
        <position position="219"/>
    </location>
    <ligand>
        <name>Mn(2+)</name>
        <dbReference type="ChEBI" id="CHEBI:29035"/>
    </ligand>
</feature>
<keyword evidence="5 10" id="KW-0460">Magnesium</keyword>
<protein>
    <recommendedName>
        <fullName evidence="10">CRISPR-associated endonuclease Cas1</fullName>
        <ecNumber evidence="10">3.1.-.-</ecNumber>
    </recommendedName>
</protein>
<evidence type="ECO:0000256" key="7">
    <source>
        <dbReference type="ARBA" id="ARBA00023125"/>
    </source>
</evidence>
<keyword evidence="1 10" id="KW-0540">Nuclease</keyword>
<dbReference type="Gene3D" id="3.100.10.20">
    <property type="entry name" value="CRISPR-associated endonuclease Cas1, N-terminal domain"/>
    <property type="match status" value="1"/>
</dbReference>
<gene>
    <name evidence="10 11" type="primary">cas1</name>
    <name evidence="11" type="ORF">FFIC_270260</name>
</gene>
<dbReference type="GO" id="GO:0046872">
    <property type="term" value="F:metal ion binding"/>
    <property type="evidence" value="ECO:0007669"/>
    <property type="project" value="UniProtKB-UniRule"/>
</dbReference>
<keyword evidence="8 10" id="KW-0464">Manganese</keyword>
<dbReference type="InterPro" id="IPR050646">
    <property type="entry name" value="Cas1"/>
</dbReference>
<keyword evidence="6 10" id="KW-0051">Antiviral defense</keyword>
<keyword evidence="4 10" id="KW-0378">Hydrolase</keyword>
<evidence type="ECO:0000256" key="5">
    <source>
        <dbReference type="ARBA" id="ARBA00022842"/>
    </source>
</evidence>
<dbReference type="Pfam" id="PF01867">
    <property type="entry name" value="Cas_Cas1"/>
    <property type="match status" value="1"/>
</dbReference>
<accession>A0A0K8MJF9</accession>
<reference evidence="11 12" key="1">
    <citation type="journal article" date="2015" name="BMC Genomics">
        <title>Comparative genomics of Fructobacillus spp. and Leuconostoc spp. reveals niche-specific evolution of Fructobacillus spp.</title>
        <authorList>
            <person name="Endo A."/>
            <person name="Tanizawa Y."/>
            <person name="Tanaka N."/>
            <person name="Maeno S."/>
            <person name="Kumar H."/>
            <person name="Shiwa Y."/>
            <person name="Okada S."/>
            <person name="Yoshikawa H."/>
            <person name="Dicks L."/>
            <person name="Nakagawa J."/>
            <person name="Arita M."/>
        </authorList>
    </citation>
    <scope>NUCLEOTIDE SEQUENCE [LARGE SCALE GENOMIC DNA]</scope>
    <source>
        <strain evidence="11 12">JCM 12225</strain>
    </source>
</reference>
<dbReference type="Proteomes" id="UP000253891">
    <property type="component" value="Unassembled WGS sequence"/>
</dbReference>
<dbReference type="NCBIfam" id="TIGR03639">
    <property type="entry name" value="cas1_NMENI"/>
    <property type="match status" value="1"/>
</dbReference>
<evidence type="ECO:0000256" key="8">
    <source>
        <dbReference type="ARBA" id="ARBA00023211"/>
    </source>
</evidence>
<proteinExistence type="inferred from homology"/>
<comment type="cofactor">
    <cofactor evidence="10">
        <name>Mg(2+)</name>
        <dbReference type="ChEBI" id="CHEBI:18420"/>
    </cofactor>
    <cofactor evidence="10">
        <name>Mn(2+)</name>
        <dbReference type="ChEBI" id="CHEBI:29035"/>
    </cofactor>
</comment>
<dbReference type="EC" id="3.1.-.-" evidence="10"/>
<evidence type="ECO:0000256" key="9">
    <source>
        <dbReference type="ARBA" id="ARBA00038592"/>
    </source>
</evidence>
<sequence>MAWRTVLINEHAKINFKMNDINIQTKGDSFQIPIDDIRVLILGNTRSVITSYAINELNKKHVKIITCDERGMPVGEYCGYHENVHQNTNLHHQIAWVENRKNMLWQQIVKTKILNQHQALPGEEREGYSKLNDLAEQVSEGDIHNIEGQAARQYFPRMYGNEFTRSNEDSLINAHLNYGYSILLSTVSREIVAAGYLTQLGIHHQSVSNHFNLASDLMEPFRPYIDRVVLGQQNLSLSLDLRLNLVNVLNEVIRYNDKNIELAQAVQSHVLSCLKYMSSDNVQLPKMEFVL</sequence>
<dbReference type="GO" id="GO:0003677">
    <property type="term" value="F:DNA binding"/>
    <property type="evidence" value="ECO:0007669"/>
    <property type="project" value="UniProtKB-KW"/>
</dbReference>
<evidence type="ECO:0000256" key="3">
    <source>
        <dbReference type="ARBA" id="ARBA00022759"/>
    </source>
</evidence>
<dbReference type="InterPro" id="IPR019855">
    <property type="entry name" value="CRISPR-assoc_Cas1_NMENI"/>
</dbReference>
<evidence type="ECO:0000256" key="10">
    <source>
        <dbReference type="HAMAP-Rule" id="MF_01470"/>
    </source>
</evidence>
<comment type="function">
    <text evidence="10">CRISPR (clustered regularly interspaced short palindromic repeat), is an adaptive immune system that provides protection against mobile genetic elements (viruses, transposable elements and conjugative plasmids). CRISPR clusters contain spacers, sequences complementary to antecedent mobile elements, and target invading nucleic acids. CRISPR clusters are transcribed and processed into CRISPR RNA (crRNA). Acts as a dsDNA endonuclease. Involved in the integration of spacer DNA into the CRISPR cassette.</text>
</comment>
<evidence type="ECO:0000313" key="12">
    <source>
        <dbReference type="Proteomes" id="UP000253891"/>
    </source>
</evidence>
<keyword evidence="12" id="KW-1185">Reference proteome</keyword>
<keyword evidence="2 10" id="KW-0479">Metal-binding</keyword>